<reference evidence="1 2" key="1">
    <citation type="submission" date="2018-03" db="EMBL/GenBank/DDBJ databases">
        <authorList>
            <person name="Keele B.F."/>
        </authorList>
    </citation>
    <scope>NUCLEOTIDE SEQUENCE [LARGE SCALE GENOMIC DNA]</scope>
    <source>
        <strain evidence="1 2">CeCT 8812</strain>
    </source>
</reference>
<dbReference type="EMBL" id="OMKW01000004">
    <property type="protein sequence ID" value="SPF30604.1"/>
    <property type="molecule type" value="Genomic_DNA"/>
</dbReference>
<sequence>MRDTFHRAEPFEPDKSVPEKADSFNETAFTHLYSLLSAGITRCCVPFVSIDPEEVLKWNC</sequence>
<protein>
    <submittedName>
        <fullName evidence="1">Uncharacterized protein</fullName>
    </submittedName>
</protein>
<gene>
    <name evidence="1" type="ORF">POI8812_02944</name>
</gene>
<proteinExistence type="predicted"/>
<evidence type="ECO:0000313" key="1">
    <source>
        <dbReference type="EMBL" id="SPF30604.1"/>
    </source>
</evidence>
<dbReference type="Proteomes" id="UP000244932">
    <property type="component" value="Unassembled WGS sequence"/>
</dbReference>
<accession>A0A2R8AEE3</accession>
<keyword evidence="2" id="KW-1185">Reference proteome</keyword>
<evidence type="ECO:0000313" key="2">
    <source>
        <dbReference type="Proteomes" id="UP000244932"/>
    </source>
</evidence>
<dbReference type="AlphaFoldDB" id="A0A2R8AEE3"/>
<organism evidence="1 2">
    <name type="scientific">Pontivivens insulae</name>
    <dbReference type="NCBI Taxonomy" id="1639689"/>
    <lineage>
        <taxon>Bacteria</taxon>
        <taxon>Pseudomonadati</taxon>
        <taxon>Pseudomonadota</taxon>
        <taxon>Alphaproteobacteria</taxon>
        <taxon>Rhodobacterales</taxon>
        <taxon>Paracoccaceae</taxon>
        <taxon>Pontivivens</taxon>
    </lineage>
</organism>
<name>A0A2R8AEE3_9RHOB</name>